<dbReference type="InterPro" id="IPR023214">
    <property type="entry name" value="HAD_sf"/>
</dbReference>
<sequence>MPEKATLKITGMTCASCAARIEKGLKNLEGIDEANVNLAVEKATVVYDPEKVDIDDMTKKIEDLGYGVVRDKADLVLIGMSCASCATKIEKTLNKLPGVYKASVNFATEEASVEYNSDAISVEQMAKAIRDIGYDAKEKKDNALDYEKNEREAEIKKTKALVIVSSILTFPLLLAMVLKVFKLPTGILEAPWFQILLATPVQFIIGYRYYKGAWHNLKNMSANMDTLVALGTSAAYFYSLYNVFTKPMSEVHNYLYFEASAVVITLITLGKMLEAIAKGKTSEAIKKLMGLQAKTARVIRNGEEIDIPIEEVKVGDIVVVRPGEKIPVDGIIVDGSSTIDESMITGESIPVDKNVNDEVIGATINKTGTFKFKATKVGKDMVLSQIIKMVEDAQGSKAPIQEIADKVSGVFVPVVIGIAIVTFLIWYLVLGNLNEGVISAVSVLVIACPCALGLATPTSVMVGTGKGAENGILIKGGEYLQKAKKINAIVLDKTGTITKGEPVVTDVISFSQLKEDDLLYIAGIAEKNSEHPLGKAIVNKSKENCEKLPDPSKFETIPGYGICAIINEKEYYIGNRRLMDRENVDTSDISFSLEKLENEGKTVMILSSEGKALGVIAVADVPKEDSAKAIQELKALNIDVYMITGDNERTAEAIAKQVGIDHVLAEVLPEKKAEEVIKLQKQGKIVAMVGDGINDAPALAQSDLGIAIGTGTDVAIETSDITLISGSLMSLVTAIKLSRATMRNIYQNLFWAFIYNTIGIPFAAAGLLNPAIAGGAMAFSSVSVVSNALRLRRFRSAN</sequence>
<dbReference type="InterPro" id="IPR059000">
    <property type="entry name" value="ATPase_P-type_domA"/>
</dbReference>
<dbReference type="NCBIfam" id="TIGR01525">
    <property type="entry name" value="ATPase-IB_hvy"/>
    <property type="match status" value="1"/>
</dbReference>
<protein>
    <recommendedName>
        <fullName evidence="4">Copper-exporting P-type ATPase</fullName>
        <ecNumber evidence="3">7.2.2.8</ecNumber>
    </recommendedName>
    <alternativeName>
        <fullName evidence="20">Copper-exporting P-type ATPase A</fullName>
    </alternativeName>
    <alternativeName>
        <fullName evidence="21">Cu(+)-exporting ATPase</fullName>
    </alternativeName>
</protein>
<dbReference type="InterPro" id="IPR001757">
    <property type="entry name" value="P_typ_ATPase"/>
</dbReference>
<dbReference type="Proteomes" id="UP000007239">
    <property type="component" value="Chromosome"/>
</dbReference>
<evidence type="ECO:0000256" key="15">
    <source>
        <dbReference type="ARBA" id="ARBA00022967"/>
    </source>
</evidence>
<dbReference type="SUPFAM" id="SSF55008">
    <property type="entry name" value="HMA, heavy metal-associated domain"/>
    <property type="match status" value="2"/>
</dbReference>
<evidence type="ECO:0000256" key="14">
    <source>
        <dbReference type="ARBA" id="ARBA00022842"/>
    </source>
</evidence>
<dbReference type="EMBL" id="CP002739">
    <property type="protein sequence ID" value="AEF16659.1"/>
    <property type="molecule type" value="Genomic_DNA"/>
</dbReference>
<evidence type="ECO:0000313" key="26">
    <source>
        <dbReference type="Proteomes" id="UP000007239"/>
    </source>
</evidence>
<comment type="similarity">
    <text evidence="2 23">Belongs to the cation transport ATPase (P-type) (TC 3.A.3) family. Type IB subfamily.</text>
</comment>
<dbReference type="Pfam" id="PF00122">
    <property type="entry name" value="E1-E2_ATPase"/>
    <property type="match status" value="1"/>
</dbReference>
<evidence type="ECO:0000256" key="13">
    <source>
        <dbReference type="ARBA" id="ARBA00022840"/>
    </source>
</evidence>
<dbReference type="InterPro" id="IPR023299">
    <property type="entry name" value="ATPase_P-typ_cyto_dom_N"/>
</dbReference>
<evidence type="ECO:0000256" key="11">
    <source>
        <dbReference type="ARBA" id="ARBA00022741"/>
    </source>
</evidence>
<keyword evidence="19 23" id="KW-0472">Membrane</keyword>
<keyword evidence="25" id="KW-0378">Hydrolase</keyword>
<keyword evidence="6 23" id="KW-1003">Cell membrane</keyword>
<comment type="subcellular location">
    <subcellularLocation>
        <location evidence="1">Cell membrane</location>
        <topology evidence="1">Multi-pass membrane protein</topology>
    </subcellularLocation>
</comment>
<evidence type="ECO:0000256" key="23">
    <source>
        <dbReference type="RuleBase" id="RU362081"/>
    </source>
</evidence>
<dbReference type="PANTHER" id="PTHR43520:SF8">
    <property type="entry name" value="P-TYPE CU(+) TRANSPORTER"/>
    <property type="match status" value="1"/>
</dbReference>
<dbReference type="InterPro" id="IPR006122">
    <property type="entry name" value="HMA_Cu_ion-bd"/>
</dbReference>
<dbReference type="InterPro" id="IPR027256">
    <property type="entry name" value="P-typ_ATPase_IB"/>
</dbReference>
<dbReference type="GO" id="GO:0005524">
    <property type="term" value="F:ATP binding"/>
    <property type="evidence" value="ECO:0007669"/>
    <property type="project" value="UniProtKB-UniRule"/>
</dbReference>
<feature type="transmembrane region" description="Helical" evidence="23">
    <location>
        <begin position="253"/>
        <end position="273"/>
    </location>
</feature>
<evidence type="ECO:0000256" key="16">
    <source>
        <dbReference type="ARBA" id="ARBA00022989"/>
    </source>
</evidence>
<dbReference type="PRINTS" id="PR00119">
    <property type="entry name" value="CATATPASE"/>
</dbReference>
<feature type="transmembrane region" description="Helical" evidence="23">
    <location>
        <begin position="410"/>
        <end position="430"/>
    </location>
</feature>
<dbReference type="NCBIfam" id="TIGR01511">
    <property type="entry name" value="ATPase-IB1_Cu"/>
    <property type="match status" value="1"/>
</dbReference>
<keyword evidence="26" id="KW-1185">Reference proteome</keyword>
<gene>
    <name evidence="25" type="ordered locus">Thexy_0608</name>
</gene>
<dbReference type="SFLD" id="SFLDS00003">
    <property type="entry name" value="Haloacid_Dehalogenase"/>
    <property type="match status" value="1"/>
</dbReference>
<dbReference type="FunFam" id="3.30.70.100:FF:000005">
    <property type="entry name" value="Copper-exporting P-type ATPase A"/>
    <property type="match status" value="2"/>
</dbReference>
<evidence type="ECO:0000256" key="18">
    <source>
        <dbReference type="ARBA" id="ARBA00023065"/>
    </source>
</evidence>
<evidence type="ECO:0000256" key="19">
    <source>
        <dbReference type="ARBA" id="ARBA00023136"/>
    </source>
</evidence>
<evidence type="ECO:0000256" key="20">
    <source>
        <dbReference type="ARBA" id="ARBA00029719"/>
    </source>
</evidence>
<dbReference type="PROSITE" id="PS50846">
    <property type="entry name" value="HMA_2"/>
    <property type="match status" value="2"/>
</dbReference>
<dbReference type="PROSITE" id="PS00154">
    <property type="entry name" value="ATPASE_E1_E2"/>
    <property type="match status" value="1"/>
</dbReference>
<evidence type="ECO:0000256" key="9">
    <source>
        <dbReference type="ARBA" id="ARBA00022723"/>
    </source>
</evidence>
<dbReference type="SFLD" id="SFLDG00002">
    <property type="entry name" value="C1.7:_P-type_atpase_like"/>
    <property type="match status" value="1"/>
</dbReference>
<evidence type="ECO:0000256" key="3">
    <source>
        <dbReference type="ARBA" id="ARBA00012517"/>
    </source>
</evidence>
<dbReference type="GO" id="GO:0005886">
    <property type="term" value="C:plasma membrane"/>
    <property type="evidence" value="ECO:0007669"/>
    <property type="project" value="UniProtKB-SubCell"/>
</dbReference>
<dbReference type="Pfam" id="PF00702">
    <property type="entry name" value="Hydrolase"/>
    <property type="match status" value="1"/>
</dbReference>
<dbReference type="PROSITE" id="PS01047">
    <property type="entry name" value="HMA_1"/>
    <property type="match status" value="2"/>
</dbReference>
<dbReference type="InterPro" id="IPR044492">
    <property type="entry name" value="P_typ_ATPase_HD_dom"/>
</dbReference>
<dbReference type="PRINTS" id="PR00942">
    <property type="entry name" value="CUATPASEI"/>
</dbReference>
<dbReference type="InterPro" id="IPR006121">
    <property type="entry name" value="HMA_dom"/>
</dbReference>
<keyword evidence="13 23" id="KW-0067">ATP-binding</keyword>
<comment type="catalytic activity">
    <reaction evidence="22">
        <text>Cu(+)(in) + ATP + H2O = Cu(+)(out) + ADP + phosphate + H(+)</text>
        <dbReference type="Rhea" id="RHEA:25792"/>
        <dbReference type="ChEBI" id="CHEBI:15377"/>
        <dbReference type="ChEBI" id="CHEBI:15378"/>
        <dbReference type="ChEBI" id="CHEBI:30616"/>
        <dbReference type="ChEBI" id="CHEBI:43474"/>
        <dbReference type="ChEBI" id="CHEBI:49552"/>
        <dbReference type="ChEBI" id="CHEBI:456216"/>
        <dbReference type="EC" id="7.2.2.8"/>
    </reaction>
</comment>
<dbReference type="HOGENOM" id="CLU_001771_0_3_9"/>
<keyword evidence="11 23" id="KW-0547">Nucleotide-binding</keyword>
<name>F6BHZ0_THEXL</name>
<dbReference type="PANTHER" id="PTHR43520">
    <property type="entry name" value="ATP7, ISOFORM B"/>
    <property type="match status" value="1"/>
</dbReference>
<evidence type="ECO:0000256" key="2">
    <source>
        <dbReference type="ARBA" id="ARBA00006024"/>
    </source>
</evidence>
<evidence type="ECO:0000256" key="21">
    <source>
        <dbReference type="ARBA" id="ARBA00033239"/>
    </source>
</evidence>
<feature type="transmembrane region" description="Helical" evidence="23">
    <location>
        <begin position="190"/>
        <end position="210"/>
    </location>
</feature>
<dbReference type="SUPFAM" id="SSF81665">
    <property type="entry name" value="Calcium ATPase, transmembrane domain M"/>
    <property type="match status" value="1"/>
</dbReference>
<keyword evidence="14" id="KW-0460">Magnesium</keyword>
<dbReference type="InterPro" id="IPR017969">
    <property type="entry name" value="Heavy-metal-associated_CS"/>
</dbReference>
<dbReference type="FunFam" id="2.70.150.10:FF:000020">
    <property type="entry name" value="Copper-exporting P-type ATPase A"/>
    <property type="match status" value="1"/>
</dbReference>
<proteinExistence type="inferred from homology"/>
<evidence type="ECO:0000256" key="1">
    <source>
        <dbReference type="ARBA" id="ARBA00004651"/>
    </source>
</evidence>
<keyword evidence="7" id="KW-0597">Phosphoprotein</keyword>
<dbReference type="Gene3D" id="2.70.150.10">
    <property type="entry name" value="Calcium-transporting ATPase, cytoplasmic transduction domain A"/>
    <property type="match status" value="1"/>
</dbReference>
<dbReference type="SFLD" id="SFLDF00027">
    <property type="entry name" value="p-type_atpase"/>
    <property type="match status" value="1"/>
</dbReference>
<evidence type="ECO:0000256" key="22">
    <source>
        <dbReference type="ARBA" id="ARBA00049289"/>
    </source>
</evidence>
<evidence type="ECO:0000256" key="6">
    <source>
        <dbReference type="ARBA" id="ARBA00022475"/>
    </source>
</evidence>
<dbReference type="EC" id="7.2.2.8" evidence="3"/>
<evidence type="ECO:0000256" key="17">
    <source>
        <dbReference type="ARBA" id="ARBA00023008"/>
    </source>
</evidence>
<keyword evidence="15" id="KW-1278">Translocase</keyword>
<dbReference type="InterPro" id="IPR023298">
    <property type="entry name" value="ATPase_P-typ_TM_dom_sf"/>
</dbReference>
<keyword evidence="18" id="KW-0406">Ion transport</keyword>
<evidence type="ECO:0000313" key="25">
    <source>
        <dbReference type="EMBL" id="AEF16659.1"/>
    </source>
</evidence>
<dbReference type="GO" id="GO:0005507">
    <property type="term" value="F:copper ion binding"/>
    <property type="evidence" value="ECO:0007669"/>
    <property type="project" value="InterPro"/>
</dbReference>
<feature type="domain" description="HMA" evidence="24">
    <location>
        <begin position="71"/>
        <end position="137"/>
    </location>
</feature>
<dbReference type="GO" id="GO:0043682">
    <property type="term" value="F:P-type divalent copper transporter activity"/>
    <property type="evidence" value="ECO:0007669"/>
    <property type="project" value="TreeGrafter"/>
</dbReference>
<keyword evidence="10" id="KW-0677">Repeat</keyword>
<dbReference type="eggNOG" id="COG2217">
    <property type="taxonomic scope" value="Bacteria"/>
</dbReference>
<feature type="transmembrane region" description="Helical" evidence="23">
    <location>
        <begin position="222"/>
        <end position="241"/>
    </location>
</feature>
<accession>F6BHZ0</accession>
<dbReference type="AlphaFoldDB" id="F6BHZ0"/>
<keyword evidence="9 23" id="KW-0479">Metal-binding</keyword>
<dbReference type="NCBIfam" id="TIGR00003">
    <property type="entry name" value="copper ion binding protein"/>
    <property type="match status" value="2"/>
</dbReference>
<evidence type="ECO:0000256" key="5">
    <source>
        <dbReference type="ARBA" id="ARBA00022448"/>
    </source>
</evidence>
<dbReference type="PRINTS" id="PR00943">
    <property type="entry name" value="CUATPASE"/>
</dbReference>
<evidence type="ECO:0000256" key="8">
    <source>
        <dbReference type="ARBA" id="ARBA00022692"/>
    </source>
</evidence>
<evidence type="ECO:0000256" key="4">
    <source>
        <dbReference type="ARBA" id="ARBA00015102"/>
    </source>
</evidence>
<dbReference type="GO" id="GO:0016887">
    <property type="term" value="F:ATP hydrolysis activity"/>
    <property type="evidence" value="ECO:0007669"/>
    <property type="project" value="InterPro"/>
</dbReference>
<evidence type="ECO:0000256" key="10">
    <source>
        <dbReference type="ARBA" id="ARBA00022737"/>
    </source>
</evidence>
<dbReference type="KEGG" id="txy:Thexy_0608"/>
<feature type="transmembrane region" description="Helical" evidence="23">
    <location>
        <begin position="745"/>
        <end position="765"/>
    </location>
</feature>
<feature type="transmembrane region" description="Helical" evidence="23">
    <location>
        <begin position="160"/>
        <end position="178"/>
    </location>
</feature>
<keyword evidence="16 23" id="KW-1133">Transmembrane helix</keyword>
<keyword evidence="17" id="KW-0186">Copper</keyword>
<reference evidence="25" key="1">
    <citation type="submission" date="2011-05" db="EMBL/GenBank/DDBJ databases">
        <title>Complete sequence of Thermoanaerobacterium xylanolyticum LX-11.</title>
        <authorList>
            <consortium name="US DOE Joint Genome Institute"/>
            <person name="Lucas S."/>
            <person name="Han J."/>
            <person name="Lapidus A."/>
            <person name="Cheng J.-F."/>
            <person name="Goodwin L."/>
            <person name="Pitluck S."/>
            <person name="Peters L."/>
            <person name="Mikhailova N."/>
            <person name="Lu M."/>
            <person name="Han C."/>
            <person name="Tapia R."/>
            <person name="Land M."/>
            <person name="Hauser L."/>
            <person name="Kyrpides N."/>
            <person name="Ivanova N."/>
            <person name="Pagani I."/>
            <person name="Hemme C."/>
            <person name="Woyke T."/>
        </authorList>
    </citation>
    <scope>NUCLEOTIDE SEQUENCE</scope>
    <source>
        <strain evidence="25">LX-11</strain>
    </source>
</reference>
<keyword evidence="8 23" id="KW-0812">Transmembrane</keyword>
<dbReference type="RefSeq" id="WP_013787410.1">
    <property type="nucleotide sequence ID" value="NC_015555.1"/>
</dbReference>
<evidence type="ECO:0000256" key="7">
    <source>
        <dbReference type="ARBA" id="ARBA00022553"/>
    </source>
</evidence>
<dbReference type="InterPro" id="IPR036412">
    <property type="entry name" value="HAD-like_sf"/>
</dbReference>
<evidence type="ECO:0000256" key="12">
    <source>
        <dbReference type="ARBA" id="ARBA00022796"/>
    </source>
</evidence>
<dbReference type="Gene3D" id="3.40.1110.10">
    <property type="entry name" value="Calcium-transporting ATPase, cytoplasmic domain N"/>
    <property type="match status" value="2"/>
</dbReference>
<dbReference type="Gene3D" id="3.30.70.100">
    <property type="match status" value="2"/>
</dbReference>
<dbReference type="GO" id="GO:0140581">
    <property type="term" value="F:P-type monovalent copper transporter activity"/>
    <property type="evidence" value="ECO:0007669"/>
    <property type="project" value="UniProtKB-EC"/>
</dbReference>
<dbReference type="InterPro" id="IPR008250">
    <property type="entry name" value="ATPase_P-typ_transduc_dom_A_sf"/>
</dbReference>
<feature type="transmembrane region" description="Helical" evidence="23">
    <location>
        <begin position="436"/>
        <end position="456"/>
    </location>
</feature>
<dbReference type="STRING" id="858215.Thexy_0608"/>
<dbReference type="SUPFAM" id="SSF81653">
    <property type="entry name" value="Calcium ATPase, transduction domain A"/>
    <property type="match status" value="1"/>
</dbReference>
<feature type="transmembrane region" description="Helical" evidence="23">
    <location>
        <begin position="771"/>
        <end position="789"/>
    </location>
</feature>
<dbReference type="NCBIfam" id="TIGR01494">
    <property type="entry name" value="ATPase_P-type"/>
    <property type="match status" value="1"/>
</dbReference>
<dbReference type="GO" id="GO:0055070">
    <property type="term" value="P:copper ion homeostasis"/>
    <property type="evidence" value="ECO:0007669"/>
    <property type="project" value="TreeGrafter"/>
</dbReference>
<dbReference type="InterPro" id="IPR018303">
    <property type="entry name" value="ATPase_P-typ_P_site"/>
</dbReference>
<dbReference type="InterPro" id="IPR036163">
    <property type="entry name" value="HMA_dom_sf"/>
</dbReference>
<keyword evidence="12" id="KW-0187">Copper transport</keyword>
<keyword evidence="5" id="KW-0813">Transport</keyword>
<dbReference type="Pfam" id="PF00403">
    <property type="entry name" value="HMA"/>
    <property type="match status" value="2"/>
</dbReference>
<dbReference type="CDD" id="cd00371">
    <property type="entry name" value="HMA"/>
    <property type="match status" value="2"/>
</dbReference>
<dbReference type="SUPFAM" id="SSF56784">
    <property type="entry name" value="HAD-like"/>
    <property type="match status" value="1"/>
</dbReference>
<dbReference type="FunFam" id="3.40.50.1000:FF:000144">
    <property type="entry name" value="copper-transporting ATPase 1 isoform X2"/>
    <property type="match status" value="1"/>
</dbReference>
<feature type="domain" description="HMA" evidence="24">
    <location>
        <begin position="3"/>
        <end position="69"/>
    </location>
</feature>
<dbReference type="Gene3D" id="3.40.50.1000">
    <property type="entry name" value="HAD superfamily/HAD-like"/>
    <property type="match status" value="1"/>
</dbReference>
<dbReference type="CDD" id="cd02094">
    <property type="entry name" value="P-type_ATPase_Cu-like"/>
    <property type="match status" value="1"/>
</dbReference>
<evidence type="ECO:0000259" key="24">
    <source>
        <dbReference type="PROSITE" id="PS50846"/>
    </source>
</evidence>
<organism evidence="25 26">
    <name type="scientific">Thermoanaerobacterium xylanolyticum (strain ATCC 49914 / DSM 7097 / LX-11)</name>
    <dbReference type="NCBI Taxonomy" id="858215"/>
    <lineage>
        <taxon>Bacteria</taxon>
        <taxon>Bacillati</taxon>
        <taxon>Bacillota</taxon>
        <taxon>Clostridia</taxon>
        <taxon>Thermoanaerobacterales</taxon>
        <taxon>Thermoanaerobacteraceae</taxon>
        <taxon>Thermoanaerobacterium</taxon>
    </lineage>
</organism>